<dbReference type="InterPro" id="IPR011333">
    <property type="entry name" value="SKP1/BTB/POZ_sf"/>
</dbReference>
<feature type="compositionally biased region" description="Acidic residues" evidence="10">
    <location>
        <begin position="352"/>
        <end position="362"/>
    </location>
</feature>
<name>A0A8J4TTY8_CLAMG</name>
<evidence type="ECO:0000256" key="3">
    <source>
        <dbReference type="ARBA" id="ARBA00022737"/>
    </source>
</evidence>
<evidence type="ECO:0000256" key="1">
    <source>
        <dbReference type="ARBA" id="ARBA00004123"/>
    </source>
</evidence>
<keyword evidence="8" id="KW-0804">Transcription</keyword>
<keyword evidence="7" id="KW-0238">DNA-binding</keyword>
<feature type="region of interest" description="Disordered" evidence="10">
    <location>
        <begin position="269"/>
        <end position="362"/>
    </location>
</feature>
<keyword evidence="6" id="KW-0805">Transcription regulation</keyword>
<evidence type="ECO:0000256" key="9">
    <source>
        <dbReference type="ARBA" id="ARBA00023242"/>
    </source>
</evidence>
<feature type="non-terminal residue" evidence="12">
    <location>
        <position position="362"/>
    </location>
</feature>
<comment type="subcellular location">
    <subcellularLocation>
        <location evidence="1">Nucleus</location>
    </subcellularLocation>
</comment>
<evidence type="ECO:0000256" key="6">
    <source>
        <dbReference type="ARBA" id="ARBA00023015"/>
    </source>
</evidence>
<feature type="region of interest" description="Disordered" evidence="10">
    <location>
        <begin position="190"/>
        <end position="211"/>
    </location>
</feature>
<dbReference type="SUPFAM" id="SSF54695">
    <property type="entry name" value="POZ domain"/>
    <property type="match status" value="1"/>
</dbReference>
<protein>
    <submittedName>
        <fullName evidence="12">Zinc finger and BTB domain-containing protein 5-like</fullName>
    </submittedName>
</protein>
<keyword evidence="5" id="KW-0862">Zinc</keyword>
<feature type="compositionally biased region" description="Polar residues" evidence="10">
    <location>
        <begin position="197"/>
        <end position="211"/>
    </location>
</feature>
<feature type="region of interest" description="Disordered" evidence="10">
    <location>
        <begin position="230"/>
        <end position="255"/>
    </location>
</feature>
<dbReference type="PROSITE" id="PS50097">
    <property type="entry name" value="BTB"/>
    <property type="match status" value="1"/>
</dbReference>
<evidence type="ECO:0000256" key="2">
    <source>
        <dbReference type="ARBA" id="ARBA00022723"/>
    </source>
</evidence>
<dbReference type="PANTHER" id="PTHR46105:SF5">
    <property type="entry name" value="ZINC FINGER AND BTB DOMAIN-CONTAINING PROTEIN 44 ISOFORM X1"/>
    <property type="match status" value="1"/>
</dbReference>
<accession>A0A8J4TTY8</accession>
<evidence type="ECO:0000313" key="13">
    <source>
        <dbReference type="Proteomes" id="UP000727407"/>
    </source>
</evidence>
<keyword evidence="9" id="KW-0539">Nucleus</keyword>
<dbReference type="GO" id="GO:0000978">
    <property type="term" value="F:RNA polymerase II cis-regulatory region sequence-specific DNA binding"/>
    <property type="evidence" value="ECO:0007669"/>
    <property type="project" value="TreeGrafter"/>
</dbReference>
<feature type="compositionally biased region" description="Basic and acidic residues" evidence="10">
    <location>
        <begin position="293"/>
        <end position="305"/>
    </location>
</feature>
<evidence type="ECO:0000256" key="8">
    <source>
        <dbReference type="ARBA" id="ARBA00023163"/>
    </source>
</evidence>
<dbReference type="GO" id="GO:0008270">
    <property type="term" value="F:zinc ion binding"/>
    <property type="evidence" value="ECO:0007669"/>
    <property type="project" value="UniProtKB-KW"/>
</dbReference>
<sequence>SESSLKSYWTPNTESGRRWIGLPSEQAVNSLESHTQPERLSADRRLPADAFASGPTINRNTRTNIMDFPEHFEQIFKQLNSQRVHRQLCDCVIVVGSRHFKAHRAVLAACSTHFRALFSSSEGDGSVSVIQLDSDVVTAEAFSVLMDMMYTSTLTLGDSDITDVLMAATHLHVNTVVKACKHYLNTQTLPRSPRSECPSQSAEQQLSNNSNSFPSQHLGLSIISSALNIKSEDDGSPAGQEAGSVSGSGPEDEWCSVGEKQTFSLICSEAESSRDPSQVQGFEDDSEEGCSGGEERLPIDYERKGYRTTAAQEDVQLPSQSDSDRASSAEPLLLVVKEEYPDGDGVQVTGGAEDEEMKDGGR</sequence>
<evidence type="ECO:0000256" key="5">
    <source>
        <dbReference type="ARBA" id="ARBA00022833"/>
    </source>
</evidence>
<keyword evidence="4" id="KW-0863">Zinc-finger</keyword>
<evidence type="ECO:0000256" key="10">
    <source>
        <dbReference type="SAM" id="MobiDB-lite"/>
    </source>
</evidence>
<evidence type="ECO:0000313" key="12">
    <source>
        <dbReference type="EMBL" id="KAF5891756.1"/>
    </source>
</evidence>
<feature type="domain" description="BTB" evidence="11">
    <location>
        <begin position="89"/>
        <end position="158"/>
    </location>
</feature>
<reference evidence="12" key="1">
    <citation type="submission" date="2020-07" db="EMBL/GenBank/DDBJ databases">
        <title>Clarias magur genome sequencing, assembly and annotation.</title>
        <authorList>
            <person name="Kushwaha B."/>
            <person name="Kumar R."/>
            <person name="Das P."/>
            <person name="Joshi C.G."/>
            <person name="Kumar D."/>
            <person name="Nagpure N.S."/>
            <person name="Pandey M."/>
            <person name="Agarwal S."/>
            <person name="Srivastava S."/>
            <person name="Singh M."/>
            <person name="Sahoo L."/>
            <person name="Jayasankar P."/>
            <person name="Meher P.K."/>
            <person name="Koringa P.G."/>
            <person name="Iquebal M.A."/>
            <person name="Das S.P."/>
            <person name="Bit A."/>
            <person name="Patnaik S."/>
            <person name="Patel N."/>
            <person name="Shah T.M."/>
            <person name="Hinsu A."/>
            <person name="Jena J.K."/>
        </authorList>
    </citation>
    <scope>NUCLEOTIDE SEQUENCE</scope>
    <source>
        <strain evidence="12">CIFAMagur01</strain>
        <tissue evidence="12">Testis</tissue>
    </source>
</reference>
<dbReference type="SMART" id="SM00225">
    <property type="entry name" value="BTB"/>
    <property type="match status" value="1"/>
</dbReference>
<dbReference type="Gene3D" id="3.30.710.10">
    <property type="entry name" value="Potassium Channel Kv1.1, Chain A"/>
    <property type="match status" value="1"/>
</dbReference>
<dbReference type="EMBL" id="QNUK01000557">
    <property type="protein sequence ID" value="KAF5891756.1"/>
    <property type="molecule type" value="Genomic_DNA"/>
</dbReference>
<comment type="caution">
    <text evidence="12">The sequence shown here is derived from an EMBL/GenBank/DDBJ whole genome shotgun (WGS) entry which is preliminary data.</text>
</comment>
<evidence type="ECO:0000256" key="4">
    <source>
        <dbReference type="ARBA" id="ARBA00022771"/>
    </source>
</evidence>
<organism evidence="12 13">
    <name type="scientific">Clarias magur</name>
    <name type="common">Asian catfish</name>
    <name type="synonym">Macropteronotus magur</name>
    <dbReference type="NCBI Taxonomy" id="1594786"/>
    <lineage>
        <taxon>Eukaryota</taxon>
        <taxon>Metazoa</taxon>
        <taxon>Chordata</taxon>
        <taxon>Craniata</taxon>
        <taxon>Vertebrata</taxon>
        <taxon>Euteleostomi</taxon>
        <taxon>Actinopterygii</taxon>
        <taxon>Neopterygii</taxon>
        <taxon>Teleostei</taxon>
        <taxon>Ostariophysi</taxon>
        <taxon>Siluriformes</taxon>
        <taxon>Clariidae</taxon>
        <taxon>Clarias</taxon>
    </lineage>
</organism>
<dbReference type="InterPro" id="IPR000210">
    <property type="entry name" value="BTB/POZ_dom"/>
</dbReference>
<dbReference type="OrthoDB" id="8117402at2759"/>
<keyword evidence="13" id="KW-1185">Reference proteome</keyword>
<gene>
    <name evidence="12" type="primary">zbtb5</name>
    <name evidence="12" type="ORF">DAT39_018554</name>
</gene>
<proteinExistence type="predicted"/>
<dbReference type="Proteomes" id="UP000727407">
    <property type="component" value="Unassembled WGS sequence"/>
</dbReference>
<evidence type="ECO:0000259" key="11">
    <source>
        <dbReference type="PROSITE" id="PS50097"/>
    </source>
</evidence>
<keyword evidence="2" id="KW-0479">Metal-binding</keyword>
<dbReference type="Pfam" id="PF00651">
    <property type="entry name" value="BTB"/>
    <property type="match status" value="1"/>
</dbReference>
<dbReference type="GO" id="GO:0000981">
    <property type="term" value="F:DNA-binding transcription factor activity, RNA polymerase II-specific"/>
    <property type="evidence" value="ECO:0007669"/>
    <property type="project" value="TreeGrafter"/>
</dbReference>
<feature type="non-terminal residue" evidence="12">
    <location>
        <position position="1"/>
    </location>
</feature>
<dbReference type="PANTHER" id="PTHR46105">
    <property type="entry name" value="AGAP004733-PA"/>
    <property type="match status" value="1"/>
</dbReference>
<dbReference type="AlphaFoldDB" id="A0A8J4TTY8"/>
<keyword evidence="3" id="KW-0677">Repeat</keyword>
<dbReference type="GO" id="GO:0005634">
    <property type="term" value="C:nucleus"/>
    <property type="evidence" value="ECO:0007669"/>
    <property type="project" value="UniProtKB-SubCell"/>
</dbReference>
<dbReference type="InterPro" id="IPR050457">
    <property type="entry name" value="ZnFinger_BTB_dom_contain"/>
</dbReference>
<evidence type="ECO:0000256" key="7">
    <source>
        <dbReference type="ARBA" id="ARBA00023125"/>
    </source>
</evidence>